<dbReference type="Pfam" id="PF01496">
    <property type="entry name" value="V_ATPase_I"/>
    <property type="match status" value="1"/>
</dbReference>
<feature type="non-terminal residue" evidence="11">
    <location>
        <position position="809"/>
    </location>
</feature>
<dbReference type="AlphaFoldDB" id="A0A087UVD8"/>
<dbReference type="GO" id="GO:0007035">
    <property type="term" value="P:vacuolar acidification"/>
    <property type="evidence" value="ECO:0007669"/>
    <property type="project" value="TreeGrafter"/>
</dbReference>
<feature type="transmembrane region" description="Helical" evidence="9">
    <location>
        <begin position="562"/>
        <end position="581"/>
    </location>
</feature>
<dbReference type="PANTHER" id="PTHR11629:SF63">
    <property type="entry name" value="V-TYPE PROTON ATPASE SUBUNIT A"/>
    <property type="match status" value="1"/>
</dbReference>
<comment type="function">
    <text evidence="9">Essential component of the vacuolar proton pump (V-ATPase), a multimeric enzyme that catalyzes the translocation of protons across the membranes. Required for assembly and activity of the V-ATPase.</text>
</comment>
<keyword evidence="8 9" id="KW-0472">Membrane</keyword>
<feature type="transmembrane region" description="Helical" evidence="9">
    <location>
        <begin position="402"/>
        <end position="426"/>
    </location>
</feature>
<accession>A0A087UVD8</accession>
<keyword evidence="10" id="KW-0175">Coiled coil</keyword>
<evidence type="ECO:0000256" key="5">
    <source>
        <dbReference type="ARBA" id="ARBA00022781"/>
    </source>
</evidence>
<evidence type="ECO:0000256" key="6">
    <source>
        <dbReference type="ARBA" id="ARBA00022989"/>
    </source>
</evidence>
<dbReference type="PIRSF" id="PIRSF001293">
    <property type="entry name" value="ATP6V0A1"/>
    <property type="match status" value="1"/>
</dbReference>
<evidence type="ECO:0000256" key="9">
    <source>
        <dbReference type="RuleBase" id="RU361189"/>
    </source>
</evidence>
<feature type="transmembrane region" description="Helical" evidence="9">
    <location>
        <begin position="643"/>
        <end position="665"/>
    </location>
</feature>
<feature type="transmembrane region" description="Helical" evidence="9">
    <location>
        <begin position="532"/>
        <end position="550"/>
    </location>
</feature>
<dbReference type="InterPro" id="IPR026028">
    <property type="entry name" value="V-type_ATPase_116kDa_su_euka"/>
</dbReference>
<sequence length="809" mass="92697">MGTLFRSQPMVLCQLFLQNESAYASVSNLGELGLVQFRDTNASVSAFQRRFITQVRRCDEMERKLNYVKKEIIKDDIRIEEVEDNHVAPQPKEIIDLETTFEKLETELKEVNSNSDALKKTYFELTELKNVLTQAHIFFADQDTHHQVDSLDQTTLVANEVSSSTHVQHGFVTGVILRERVPAFEMMLWRVCRGKVFLKQAELDSPIEDPTTGSLLNKVVFILFFQGEQLKGRVKKICEGFHATLYPCPETYEERENMLIGVKTRIEDLSQVLNQTQDHRHRLLANASKSIQVWLIKVIKVKAIYHTMNLFNQDVTKECLIAECWCSMNDLPRVQQALREATEESGSSVPSIVNRMETKESPPTYNMVNKFTSGFQNIVDAYGVATYQEVNPAPYTIITFPFLFAVMFGDCGHGLIMALFAFWMVLRERQLIAQKSDNEIWNTMFGGRYIILLMGLFSMYTGLIYNDAYAKSLNIFQSSWKMPDTFSPDAKTVILQPDVSFNVSAPYPFGIDPVWQTATNKILFLNSYKMKVSIIFGVLQMLFGVILSFFNHIHFRRPLNIVCEFIPQLLFLLCIFGYLSILIFVKWVIYTSLDSGCAPSLLISLINMFLMNYPKDEDKKPGEEPVPCYLKPMYEGQEAIQKTLLAVAFLCVPWMLIVKPIILMLRKRRHHVTPVSGDHEEEGFGDIFIHQAIHTIEYCLGSISHTASYLRLWALSLAHAQLSEVLWNMVMKIGLSQKDFKGAVFMYIIFAAWAVLTIGILIVMEGLSAFLHALRLHWVEFQSKFYDGQGHAFVPFYFKTIIESTPDVV</sequence>
<reference evidence="11 12" key="1">
    <citation type="submission" date="2013-11" db="EMBL/GenBank/DDBJ databases">
        <title>Genome sequencing of Stegodyphus mimosarum.</title>
        <authorList>
            <person name="Bechsgaard J."/>
        </authorList>
    </citation>
    <scope>NUCLEOTIDE SEQUENCE [LARGE SCALE GENOMIC DNA]</scope>
</reference>
<evidence type="ECO:0000256" key="10">
    <source>
        <dbReference type="SAM" id="Coils"/>
    </source>
</evidence>
<dbReference type="EMBL" id="KK121839">
    <property type="protein sequence ID" value="KFM81327.1"/>
    <property type="molecule type" value="Genomic_DNA"/>
</dbReference>
<evidence type="ECO:0000256" key="4">
    <source>
        <dbReference type="ARBA" id="ARBA00022692"/>
    </source>
</evidence>
<dbReference type="InterPro" id="IPR002490">
    <property type="entry name" value="V-ATPase_116kDa_su"/>
</dbReference>
<name>A0A087UVD8_STEMI</name>
<keyword evidence="4 9" id="KW-0812">Transmembrane</keyword>
<proteinExistence type="inferred from homology"/>
<keyword evidence="3 9" id="KW-0813">Transport</keyword>
<keyword evidence="7 9" id="KW-0406">Ion transport</keyword>
<protein>
    <recommendedName>
        <fullName evidence="9">V-type proton ATPase subunit a</fullName>
    </recommendedName>
</protein>
<evidence type="ECO:0000313" key="12">
    <source>
        <dbReference type="Proteomes" id="UP000054359"/>
    </source>
</evidence>
<keyword evidence="5 9" id="KW-0375">Hydrogen ion transport</keyword>
<dbReference type="OMA" id="PKESAWE"/>
<feature type="coiled-coil region" evidence="10">
    <location>
        <begin position="94"/>
        <end position="121"/>
    </location>
</feature>
<evidence type="ECO:0000256" key="2">
    <source>
        <dbReference type="ARBA" id="ARBA00009904"/>
    </source>
</evidence>
<dbReference type="GO" id="GO:0051117">
    <property type="term" value="F:ATPase binding"/>
    <property type="evidence" value="ECO:0007669"/>
    <property type="project" value="TreeGrafter"/>
</dbReference>
<keyword evidence="6 9" id="KW-1133">Transmembrane helix</keyword>
<dbReference type="OrthoDB" id="6412104at2759"/>
<evidence type="ECO:0000256" key="1">
    <source>
        <dbReference type="ARBA" id="ARBA00004141"/>
    </source>
</evidence>
<gene>
    <name evidence="11" type="ORF">X975_09978</name>
</gene>
<feature type="transmembrane region" description="Helical" evidence="9">
    <location>
        <begin position="447"/>
        <end position="465"/>
    </location>
</feature>
<evidence type="ECO:0000256" key="8">
    <source>
        <dbReference type="ARBA" id="ARBA00023136"/>
    </source>
</evidence>
<dbReference type="STRING" id="407821.A0A087UVD8"/>
<dbReference type="GO" id="GO:0000220">
    <property type="term" value="C:vacuolar proton-transporting V-type ATPase, V0 domain"/>
    <property type="evidence" value="ECO:0007669"/>
    <property type="project" value="InterPro"/>
</dbReference>
<dbReference type="GO" id="GO:0005886">
    <property type="term" value="C:plasma membrane"/>
    <property type="evidence" value="ECO:0007669"/>
    <property type="project" value="TreeGrafter"/>
</dbReference>
<feature type="transmembrane region" description="Helical" evidence="9">
    <location>
        <begin position="742"/>
        <end position="764"/>
    </location>
</feature>
<keyword evidence="12" id="KW-1185">Reference proteome</keyword>
<evidence type="ECO:0000256" key="3">
    <source>
        <dbReference type="ARBA" id="ARBA00022448"/>
    </source>
</evidence>
<evidence type="ECO:0000313" key="11">
    <source>
        <dbReference type="EMBL" id="KFM81327.1"/>
    </source>
</evidence>
<comment type="similarity">
    <text evidence="2 9">Belongs to the V-ATPase 116 kDa subunit family.</text>
</comment>
<organism evidence="11 12">
    <name type="scientific">Stegodyphus mimosarum</name>
    <name type="common">African social velvet spider</name>
    <dbReference type="NCBI Taxonomy" id="407821"/>
    <lineage>
        <taxon>Eukaryota</taxon>
        <taxon>Metazoa</taxon>
        <taxon>Ecdysozoa</taxon>
        <taxon>Arthropoda</taxon>
        <taxon>Chelicerata</taxon>
        <taxon>Arachnida</taxon>
        <taxon>Araneae</taxon>
        <taxon>Araneomorphae</taxon>
        <taxon>Entelegynae</taxon>
        <taxon>Eresoidea</taxon>
        <taxon>Eresidae</taxon>
        <taxon>Stegodyphus</taxon>
    </lineage>
</organism>
<dbReference type="Proteomes" id="UP000054359">
    <property type="component" value="Unassembled WGS sequence"/>
</dbReference>
<dbReference type="GO" id="GO:0046961">
    <property type="term" value="F:proton-transporting ATPase activity, rotational mechanism"/>
    <property type="evidence" value="ECO:0007669"/>
    <property type="project" value="InterPro"/>
</dbReference>
<dbReference type="PANTHER" id="PTHR11629">
    <property type="entry name" value="VACUOLAR PROTON ATPASES"/>
    <property type="match status" value="1"/>
</dbReference>
<comment type="subcellular location">
    <subcellularLocation>
        <location evidence="1">Membrane</location>
        <topology evidence="1">Multi-pass membrane protein</topology>
    </subcellularLocation>
</comment>
<evidence type="ECO:0000256" key="7">
    <source>
        <dbReference type="ARBA" id="ARBA00023065"/>
    </source>
</evidence>